<dbReference type="HOGENOM" id="CLU_3279188_0_0_1"/>
<sequence length="41" mass="5042">MQAVIFHFWSIFKFSGVHYFATHYQTTFTFLRKIFLQKVKP</sequence>
<dbReference type="EMBL" id="EAAA01000621">
    <property type="status" value="NOT_ANNOTATED_CDS"/>
    <property type="molecule type" value="Genomic_DNA"/>
</dbReference>
<reference evidence="1" key="2">
    <citation type="journal article" date="2008" name="Genome Biol.">
        <title>Improved genome assembly and evidence-based global gene model set for the chordate Ciona intestinalis: new insight into intron and operon populations.</title>
        <authorList>
            <person name="Satou Y."/>
            <person name="Mineta K."/>
            <person name="Ogasawara M."/>
            <person name="Sasakura Y."/>
            <person name="Shoguchi E."/>
            <person name="Ueno K."/>
            <person name="Yamada L."/>
            <person name="Matsumoto J."/>
            <person name="Wasserscheid J."/>
            <person name="Dewar K."/>
            <person name="Wiley G.B."/>
            <person name="Macmil S.L."/>
            <person name="Roe B.A."/>
            <person name="Zeller R.W."/>
            <person name="Hastings K.E."/>
            <person name="Lemaire P."/>
            <person name="Lindquist E."/>
            <person name="Endo T."/>
            <person name="Hotta K."/>
            <person name="Inaba K."/>
        </authorList>
    </citation>
    <scope>NUCLEOTIDE SEQUENCE [LARGE SCALE GENOMIC DNA]</scope>
    <source>
        <strain evidence="1">wild type</strain>
    </source>
</reference>
<protein>
    <submittedName>
        <fullName evidence="1">Uncharacterized protein</fullName>
    </submittedName>
</protein>
<dbReference type="AlphaFoldDB" id="H2XWD9"/>
<organism evidence="1 2">
    <name type="scientific">Ciona intestinalis</name>
    <name type="common">Transparent sea squirt</name>
    <name type="synonym">Ascidia intestinalis</name>
    <dbReference type="NCBI Taxonomy" id="7719"/>
    <lineage>
        <taxon>Eukaryota</taxon>
        <taxon>Metazoa</taxon>
        <taxon>Chordata</taxon>
        <taxon>Tunicata</taxon>
        <taxon>Ascidiacea</taxon>
        <taxon>Phlebobranchia</taxon>
        <taxon>Cionidae</taxon>
        <taxon>Ciona</taxon>
    </lineage>
</organism>
<evidence type="ECO:0000313" key="1">
    <source>
        <dbReference type="Ensembl" id="ENSCINP00000033973.1"/>
    </source>
</evidence>
<keyword evidence="2" id="KW-1185">Reference proteome</keyword>
<name>H2XWD9_CIOIN</name>
<dbReference type="InParanoid" id="H2XWD9"/>
<reference evidence="2" key="1">
    <citation type="journal article" date="2002" name="Science">
        <title>The draft genome of Ciona intestinalis: insights into chordate and vertebrate origins.</title>
        <authorList>
            <person name="Dehal P."/>
            <person name="Satou Y."/>
            <person name="Campbell R.K."/>
            <person name="Chapman J."/>
            <person name="Degnan B."/>
            <person name="De Tomaso A."/>
            <person name="Davidson B."/>
            <person name="Di Gregorio A."/>
            <person name="Gelpke M."/>
            <person name="Goodstein D.M."/>
            <person name="Harafuji N."/>
            <person name="Hastings K.E."/>
            <person name="Ho I."/>
            <person name="Hotta K."/>
            <person name="Huang W."/>
            <person name="Kawashima T."/>
            <person name="Lemaire P."/>
            <person name="Martinez D."/>
            <person name="Meinertzhagen I.A."/>
            <person name="Necula S."/>
            <person name="Nonaka M."/>
            <person name="Putnam N."/>
            <person name="Rash S."/>
            <person name="Saiga H."/>
            <person name="Satake M."/>
            <person name="Terry A."/>
            <person name="Yamada L."/>
            <person name="Wang H.G."/>
            <person name="Awazu S."/>
            <person name="Azumi K."/>
            <person name="Boore J."/>
            <person name="Branno M."/>
            <person name="Chin-Bow S."/>
            <person name="DeSantis R."/>
            <person name="Doyle S."/>
            <person name="Francino P."/>
            <person name="Keys D.N."/>
            <person name="Haga S."/>
            <person name="Hayashi H."/>
            <person name="Hino K."/>
            <person name="Imai K.S."/>
            <person name="Inaba K."/>
            <person name="Kano S."/>
            <person name="Kobayashi K."/>
            <person name="Kobayashi M."/>
            <person name="Lee B.I."/>
            <person name="Makabe K.W."/>
            <person name="Manohar C."/>
            <person name="Matassi G."/>
            <person name="Medina M."/>
            <person name="Mochizuki Y."/>
            <person name="Mount S."/>
            <person name="Morishita T."/>
            <person name="Miura S."/>
            <person name="Nakayama A."/>
            <person name="Nishizaka S."/>
            <person name="Nomoto H."/>
            <person name="Ohta F."/>
            <person name="Oishi K."/>
            <person name="Rigoutsos I."/>
            <person name="Sano M."/>
            <person name="Sasaki A."/>
            <person name="Sasakura Y."/>
            <person name="Shoguchi E."/>
            <person name="Shin-i T."/>
            <person name="Spagnuolo A."/>
            <person name="Stainier D."/>
            <person name="Suzuki M.M."/>
            <person name="Tassy O."/>
            <person name="Takatori N."/>
            <person name="Tokuoka M."/>
            <person name="Yagi K."/>
            <person name="Yoshizaki F."/>
            <person name="Wada S."/>
            <person name="Zhang C."/>
            <person name="Hyatt P.D."/>
            <person name="Larimer F."/>
            <person name="Detter C."/>
            <person name="Doggett N."/>
            <person name="Glavina T."/>
            <person name="Hawkins T."/>
            <person name="Richardson P."/>
            <person name="Lucas S."/>
            <person name="Kohara Y."/>
            <person name="Levine M."/>
            <person name="Satoh N."/>
            <person name="Rokhsar D.S."/>
        </authorList>
    </citation>
    <scope>NUCLEOTIDE SEQUENCE [LARGE SCALE GENOMIC DNA]</scope>
</reference>
<dbReference type="Ensembl" id="ENSCINT00000037180.1">
    <property type="protein sequence ID" value="ENSCINP00000033973.1"/>
    <property type="gene ID" value="ENSCING00000020933.1"/>
</dbReference>
<dbReference type="Proteomes" id="UP000008144">
    <property type="component" value="Chromosome 10"/>
</dbReference>
<accession>H2XWD9</accession>
<proteinExistence type="predicted"/>
<reference evidence="1" key="4">
    <citation type="submission" date="2025-09" db="UniProtKB">
        <authorList>
            <consortium name="Ensembl"/>
        </authorList>
    </citation>
    <scope>IDENTIFICATION</scope>
</reference>
<reference evidence="1" key="3">
    <citation type="submission" date="2025-08" db="UniProtKB">
        <authorList>
            <consortium name="Ensembl"/>
        </authorList>
    </citation>
    <scope>IDENTIFICATION</scope>
</reference>
<evidence type="ECO:0000313" key="2">
    <source>
        <dbReference type="Proteomes" id="UP000008144"/>
    </source>
</evidence>